<proteinExistence type="predicted"/>
<feature type="signal peptide" evidence="4">
    <location>
        <begin position="1"/>
        <end position="22"/>
    </location>
</feature>
<dbReference type="InterPro" id="IPR008972">
    <property type="entry name" value="Cupredoxin"/>
</dbReference>
<keyword evidence="2" id="KW-0186">Copper</keyword>
<evidence type="ECO:0000256" key="4">
    <source>
        <dbReference type="SAM" id="SignalP"/>
    </source>
</evidence>
<keyword evidence="7" id="KW-1185">Reference proteome</keyword>
<dbReference type="GO" id="GO:0005507">
    <property type="term" value="F:copper ion binding"/>
    <property type="evidence" value="ECO:0007669"/>
    <property type="project" value="InterPro"/>
</dbReference>
<evidence type="ECO:0000313" key="7">
    <source>
        <dbReference type="Proteomes" id="UP000295122"/>
    </source>
</evidence>
<dbReference type="SUPFAM" id="SSF49503">
    <property type="entry name" value="Cupredoxins"/>
    <property type="match status" value="1"/>
</dbReference>
<evidence type="ECO:0000313" key="6">
    <source>
        <dbReference type="EMBL" id="TDR94157.1"/>
    </source>
</evidence>
<keyword evidence="4" id="KW-0732">Signal</keyword>
<reference evidence="6 7" key="1">
    <citation type="submission" date="2019-03" db="EMBL/GenBank/DDBJ databases">
        <title>Genomic Encyclopedia of Type Strains, Phase IV (KMG-IV): sequencing the most valuable type-strain genomes for metagenomic binning, comparative biology and taxonomic classification.</title>
        <authorList>
            <person name="Goeker M."/>
        </authorList>
    </citation>
    <scope>NUCLEOTIDE SEQUENCE [LARGE SCALE GENOMIC DNA]</scope>
    <source>
        <strain evidence="6 7">DSM 25903</strain>
    </source>
</reference>
<dbReference type="PANTHER" id="PTHR38439:SF3">
    <property type="entry name" value="COPPER-RESISTANT CUPROPROTEIN COPI"/>
    <property type="match status" value="1"/>
</dbReference>
<feature type="chain" id="PRO_5020934713" evidence="4">
    <location>
        <begin position="23"/>
        <end position="158"/>
    </location>
</feature>
<protein>
    <submittedName>
        <fullName evidence="6">Putative cupredoxin-like copper-binding protein</fullName>
    </submittedName>
</protein>
<name>A0A4R7CBM4_9HYPH</name>
<dbReference type="InterPro" id="IPR000923">
    <property type="entry name" value="BlueCu_1"/>
</dbReference>
<dbReference type="AlphaFoldDB" id="A0A4R7CBM4"/>
<organism evidence="6 7">
    <name type="scientific">Enterovirga rhinocerotis</name>
    <dbReference type="NCBI Taxonomy" id="1339210"/>
    <lineage>
        <taxon>Bacteria</taxon>
        <taxon>Pseudomonadati</taxon>
        <taxon>Pseudomonadota</taxon>
        <taxon>Alphaproteobacteria</taxon>
        <taxon>Hyphomicrobiales</taxon>
        <taxon>Methylobacteriaceae</taxon>
        <taxon>Enterovirga</taxon>
    </lineage>
</organism>
<dbReference type="OrthoDB" id="9816061at2"/>
<dbReference type="RefSeq" id="WP_133769078.1">
    <property type="nucleotide sequence ID" value="NZ_SNZR01000011.1"/>
</dbReference>
<comment type="caution">
    <text evidence="6">The sequence shown here is derived from an EMBL/GenBank/DDBJ whole genome shotgun (WGS) entry which is preliminary data.</text>
</comment>
<dbReference type="Proteomes" id="UP000295122">
    <property type="component" value="Unassembled WGS sequence"/>
</dbReference>
<dbReference type="Pfam" id="PF00127">
    <property type="entry name" value="Copper-bind"/>
    <property type="match status" value="1"/>
</dbReference>
<evidence type="ECO:0000256" key="3">
    <source>
        <dbReference type="SAM" id="MobiDB-lite"/>
    </source>
</evidence>
<feature type="domain" description="Blue (type 1) copper" evidence="5">
    <location>
        <begin position="59"/>
        <end position="158"/>
    </location>
</feature>
<evidence type="ECO:0000256" key="1">
    <source>
        <dbReference type="ARBA" id="ARBA00022723"/>
    </source>
</evidence>
<evidence type="ECO:0000259" key="5">
    <source>
        <dbReference type="Pfam" id="PF00127"/>
    </source>
</evidence>
<dbReference type="InterPro" id="IPR050845">
    <property type="entry name" value="Cu-binding_ET"/>
</dbReference>
<sequence length="158" mass="16771">MLRTIVSAALVACTIAASPALAQSGARKAPRPAQQDFAAGQPGTPREPAILLTVTMQETYDGRMLFAPDQITVKLGQQVKFQLPNLGQLEHQFVIGSVEENARARAQGVSGKMANGTTVAPATTGDLLWRFTKPGQFEFGSLLPGQYEAGMKGTITVE</sequence>
<gene>
    <name evidence="6" type="ORF">EV668_1433</name>
</gene>
<dbReference type="EMBL" id="SNZR01000011">
    <property type="protein sequence ID" value="TDR94157.1"/>
    <property type="molecule type" value="Genomic_DNA"/>
</dbReference>
<feature type="region of interest" description="Disordered" evidence="3">
    <location>
        <begin position="23"/>
        <end position="46"/>
    </location>
</feature>
<accession>A0A4R7CBM4</accession>
<dbReference type="Gene3D" id="2.60.40.420">
    <property type="entry name" value="Cupredoxins - blue copper proteins"/>
    <property type="match status" value="1"/>
</dbReference>
<dbReference type="PANTHER" id="PTHR38439">
    <property type="entry name" value="AURACYANIN-B"/>
    <property type="match status" value="1"/>
</dbReference>
<dbReference type="GO" id="GO:0009055">
    <property type="term" value="F:electron transfer activity"/>
    <property type="evidence" value="ECO:0007669"/>
    <property type="project" value="InterPro"/>
</dbReference>
<evidence type="ECO:0000256" key="2">
    <source>
        <dbReference type="ARBA" id="ARBA00023008"/>
    </source>
</evidence>
<keyword evidence="1" id="KW-0479">Metal-binding</keyword>